<keyword evidence="4" id="KW-0548">Nucleotidyltransferase</keyword>
<dbReference type="SMART" id="SM00052">
    <property type="entry name" value="EAL"/>
    <property type="match status" value="1"/>
</dbReference>
<sequence>MVMKYIALASVATGIFLLIYSMKPAYLICRTEKAPGWKILVALIAVFILGYLFVLTELLIESPIHTHLFTVSLILLGGGIFVALIVPLALNTIRQAHRFAKDEQHSSLHDSLTSLANRKYLLQSLKTWVQSKQTFSLLLIDLNNFKQINDGLGHYFGDKFLISVAKLLQENTRNHGQLYRMGGDEFAIIFPDDDDTKILSLVECIHHALHAPVQVMTYSMKTSASIGITKFPHNGYEVFNLLKQADLAMYESKKKHKRYTFYHDQLGSNSYGKLKLSIKLSEALKNDEFELHYQPIIQGQTQKVSSLEVLLRWPQEDGSFIEPEDFIPIAEKSALISVLTQWVIHRAAQDLNVLRAHGFQGSLHINLSAKDFQDDEVTEQLHNLLNSGQIQPADFVFEITESAVFEDIDKAKRVIHEMHALGFRFSIDDFGTGYSSLIILRELPVKQIKIDRSFIIEYHQKEANRTIVYALIRLAQDLNLSVVAEGVEAGSVEQALIKLGCNYIQGFLYFRPEPLHRLLYNEQFRNHLKPESPQHFVE</sequence>
<evidence type="ECO:0000256" key="1">
    <source>
        <dbReference type="SAM" id="Phobius"/>
    </source>
</evidence>
<dbReference type="EMBL" id="FXXI01000020">
    <property type="protein sequence ID" value="SMS03090.1"/>
    <property type="molecule type" value="Genomic_DNA"/>
</dbReference>
<keyword evidence="5" id="KW-0378">Hydrolase</keyword>
<dbReference type="CDD" id="cd01949">
    <property type="entry name" value="GGDEF"/>
    <property type="match status" value="1"/>
</dbReference>
<dbReference type="CDD" id="cd01948">
    <property type="entry name" value="EAL"/>
    <property type="match status" value="1"/>
</dbReference>
<evidence type="ECO:0000313" key="4">
    <source>
        <dbReference type="EMBL" id="MDW6004417.1"/>
    </source>
</evidence>
<dbReference type="NCBIfam" id="TIGR00254">
    <property type="entry name" value="GGDEF"/>
    <property type="match status" value="1"/>
</dbReference>
<feature type="domain" description="EAL" evidence="2">
    <location>
        <begin position="273"/>
        <end position="526"/>
    </location>
</feature>
<dbReference type="InterPro" id="IPR050706">
    <property type="entry name" value="Cyclic-di-GMP_PDE-like"/>
</dbReference>
<reference evidence="5 6" key="1">
    <citation type="submission" date="2017-05" db="EMBL/GenBank/DDBJ databases">
        <authorList>
            <person name="Song R."/>
            <person name="Chenine A.L."/>
            <person name="Ruprecht R.M."/>
        </authorList>
    </citation>
    <scope>NUCLEOTIDE SEQUENCE [LARGE SCALE GENOMIC DNA]</scope>
    <source>
        <strain evidence="5 6">CECT 7927</strain>
    </source>
</reference>
<dbReference type="InterPro" id="IPR043128">
    <property type="entry name" value="Rev_trsase/Diguanyl_cyclase"/>
</dbReference>
<reference evidence="4 7" key="2">
    <citation type="submission" date="2023-11" db="EMBL/GenBank/DDBJ databases">
        <title>Plant-associative lifestyle of Vibrio porteresiae and its evolutionary dynamics.</title>
        <authorList>
            <person name="Rameshkumar N."/>
            <person name="Kirti K."/>
        </authorList>
    </citation>
    <scope>NUCLEOTIDE SEQUENCE [LARGE SCALE GENOMIC DNA]</scope>
    <source>
        <strain evidence="4 7">MSSRF38</strain>
    </source>
</reference>
<dbReference type="EC" id="2.7.7.65" evidence="4"/>
<dbReference type="PROSITE" id="PS50883">
    <property type="entry name" value="EAL"/>
    <property type="match status" value="1"/>
</dbReference>
<evidence type="ECO:0000313" key="5">
    <source>
        <dbReference type="EMBL" id="SMS03090.1"/>
    </source>
</evidence>
<evidence type="ECO:0000259" key="2">
    <source>
        <dbReference type="PROSITE" id="PS50883"/>
    </source>
</evidence>
<dbReference type="Proteomes" id="UP001283366">
    <property type="component" value="Unassembled WGS sequence"/>
</dbReference>
<evidence type="ECO:0000313" key="7">
    <source>
        <dbReference type="Proteomes" id="UP001283366"/>
    </source>
</evidence>
<dbReference type="GO" id="GO:0071111">
    <property type="term" value="F:cyclic-guanylate-specific phosphodiesterase activity"/>
    <property type="evidence" value="ECO:0007669"/>
    <property type="project" value="UniProtKB-EC"/>
</dbReference>
<feature type="domain" description="GGDEF" evidence="3">
    <location>
        <begin position="133"/>
        <end position="265"/>
    </location>
</feature>
<keyword evidence="1" id="KW-0472">Membrane</keyword>
<evidence type="ECO:0000259" key="3">
    <source>
        <dbReference type="PROSITE" id="PS50887"/>
    </source>
</evidence>
<dbReference type="InterPro" id="IPR035919">
    <property type="entry name" value="EAL_sf"/>
</dbReference>
<dbReference type="AlphaFoldDB" id="A0A1Y6J1W6"/>
<feature type="transmembrane region" description="Helical" evidence="1">
    <location>
        <begin position="68"/>
        <end position="90"/>
    </location>
</feature>
<dbReference type="Pfam" id="PF00990">
    <property type="entry name" value="GGDEF"/>
    <property type="match status" value="1"/>
</dbReference>
<dbReference type="SMART" id="SM00267">
    <property type="entry name" value="GGDEF"/>
    <property type="match status" value="1"/>
</dbReference>
<dbReference type="InterPro" id="IPR000160">
    <property type="entry name" value="GGDEF_dom"/>
</dbReference>
<dbReference type="EMBL" id="JAWRCO010000001">
    <property type="protein sequence ID" value="MDW6004417.1"/>
    <property type="molecule type" value="Genomic_DNA"/>
</dbReference>
<proteinExistence type="predicted"/>
<dbReference type="PANTHER" id="PTHR33121:SF79">
    <property type="entry name" value="CYCLIC DI-GMP PHOSPHODIESTERASE PDED-RELATED"/>
    <property type="match status" value="1"/>
</dbReference>
<dbReference type="Proteomes" id="UP000196125">
    <property type="component" value="Unassembled WGS sequence"/>
</dbReference>
<dbReference type="SUPFAM" id="SSF141868">
    <property type="entry name" value="EAL domain-like"/>
    <property type="match status" value="1"/>
</dbReference>
<dbReference type="InterPro" id="IPR029787">
    <property type="entry name" value="Nucleotide_cyclase"/>
</dbReference>
<dbReference type="EC" id="3.1.4.52" evidence="4 5"/>
<dbReference type="PANTHER" id="PTHR33121">
    <property type="entry name" value="CYCLIC DI-GMP PHOSPHODIESTERASE PDEF"/>
    <property type="match status" value="1"/>
</dbReference>
<feature type="transmembrane region" description="Helical" evidence="1">
    <location>
        <begin position="37"/>
        <end position="56"/>
    </location>
</feature>
<dbReference type="Gene3D" id="3.20.20.450">
    <property type="entry name" value="EAL domain"/>
    <property type="match status" value="1"/>
</dbReference>
<name>A0A1Y6J1W6_9VIBR</name>
<keyword evidence="1" id="KW-1133">Transmembrane helix</keyword>
<dbReference type="SUPFAM" id="SSF55073">
    <property type="entry name" value="Nucleotide cyclase"/>
    <property type="match status" value="1"/>
</dbReference>
<keyword evidence="1" id="KW-0812">Transmembrane</keyword>
<keyword evidence="4" id="KW-0808">Transferase</keyword>
<gene>
    <name evidence="5" type="primary">gmr_9</name>
    <name evidence="4" type="ORF">SBX37_16285</name>
    <name evidence="5" type="ORF">VIM7927_04457</name>
</gene>
<dbReference type="RefSeq" id="WP_087483074.1">
    <property type="nucleotide sequence ID" value="NZ_AP024883.1"/>
</dbReference>
<dbReference type="Pfam" id="PF00563">
    <property type="entry name" value="EAL"/>
    <property type="match status" value="1"/>
</dbReference>
<organism evidence="5 6">
    <name type="scientific">Vibrio mangrovi</name>
    <dbReference type="NCBI Taxonomy" id="474394"/>
    <lineage>
        <taxon>Bacteria</taxon>
        <taxon>Pseudomonadati</taxon>
        <taxon>Pseudomonadota</taxon>
        <taxon>Gammaproteobacteria</taxon>
        <taxon>Vibrionales</taxon>
        <taxon>Vibrionaceae</taxon>
        <taxon>Vibrio</taxon>
    </lineage>
</organism>
<dbReference type="OrthoDB" id="1316910at2"/>
<dbReference type="GO" id="GO:0052621">
    <property type="term" value="F:diguanylate cyclase activity"/>
    <property type="evidence" value="ECO:0007669"/>
    <property type="project" value="UniProtKB-EC"/>
</dbReference>
<protein>
    <submittedName>
        <fullName evidence="4">Bifunctional diguanylate cyclase/phosphodiesterase</fullName>
        <ecNumber evidence="4">2.7.7.65</ecNumber>
    </submittedName>
    <submittedName>
        <fullName evidence="5">Cyclic di-GMP phosphodiesterase Gmr</fullName>
        <ecNumber evidence="4 5">3.1.4.52</ecNumber>
    </submittedName>
</protein>
<keyword evidence="7" id="KW-1185">Reference proteome</keyword>
<dbReference type="InterPro" id="IPR001633">
    <property type="entry name" value="EAL_dom"/>
</dbReference>
<dbReference type="PROSITE" id="PS50887">
    <property type="entry name" value="GGDEF"/>
    <property type="match status" value="1"/>
</dbReference>
<dbReference type="Gene3D" id="3.30.70.270">
    <property type="match status" value="1"/>
</dbReference>
<accession>A0A1Y6J1W6</accession>
<evidence type="ECO:0000313" key="6">
    <source>
        <dbReference type="Proteomes" id="UP000196125"/>
    </source>
</evidence>